<sequence>MCFPCRRPPESLRISLALVGIHASEVVDAENACSESRRRNISGVARGDGDERTFNVAGNGHKASPPCWTTIQHGPGSLVIGLCRFPKKLDPVPSPSLCTIRDEPTHHVGSTPAGSSSAAGGWWRVRYLEFLHLQSVLPDGALQDVFACNSTEYRIFQIVVIEVNISNSHAVNRHCILYGPFIDDIGSVSRPLLSFDLRVEYVAM</sequence>
<dbReference type="EMBL" id="MU154529">
    <property type="protein sequence ID" value="KAF9500042.1"/>
    <property type="molecule type" value="Genomic_DNA"/>
</dbReference>
<comment type="caution">
    <text evidence="1">The sequence shown here is derived from an EMBL/GenBank/DDBJ whole genome shotgun (WGS) entry which is preliminary data.</text>
</comment>
<accession>A0A9P6A6R4</accession>
<evidence type="ECO:0000313" key="2">
    <source>
        <dbReference type="Proteomes" id="UP000807025"/>
    </source>
</evidence>
<keyword evidence="2" id="KW-1185">Reference proteome</keyword>
<evidence type="ECO:0000313" key="1">
    <source>
        <dbReference type="EMBL" id="KAF9500042.1"/>
    </source>
</evidence>
<gene>
    <name evidence="1" type="ORF">BDN71DRAFT_1261727</name>
</gene>
<organism evidence="1 2">
    <name type="scientific">Pleurotus eryngii</name>
    <name type="common">Boletus of the steppes</name>
    <dbReference type="NCBI Taxonomy" id="5323"/>
    <lineage>
        <taxon>Eukaryota</taxon>
        <taxon>Fungi</taxon>
        <taxon>Dikarya</taxon>
        <taxon>Basidiomycota</taxon>
        <taxon>Agaricomycotina</taxon>
        <taxon>Agaricomycetes</taxon>
        <taxon>Agaricomycetidae</taxon>
        <taxon>Agaricales</taxon>
        <taxon>Pleurotineae</taxon>
        <taxon>Pleurotaceae</taxon>
        <taxon>Pleurotus</taxon>
    </lineage>
</organism>
<protein>
    <submittedName>
        <fullName evidence="1">Uncharacterized protein</fullName>
    </submittedName>
</protein>
<reference evidence="1" key="1">
    <citation type="submission" date="2020-11" db="EMBL/GenBank/DDBJ databases">
        <authorList>
            <consortium name="DOE Joint Genome Institute"/>
            <person name="Ahrendt S."/>
            <person name="Riley R."/>
            <person name="Andreopoulos W."/>
            <person name="Labutti K."/>
            <person name="Pangilinan J."/>
            <person name="Ruiz-Duenas F.J."/>
            <person name="Barrasa J.M."/>
            <person name="Sanchez-Garcia M."/>
            <person name="Camarero S."/>
            <person name="Miyauchi S."/>
            <person name="Serrano A."/>
            <person name="Linde D."/>
            <person name="Babiker R."/>
            <person name="Drula E."/>
            <person name="Ayuso-Fernandez I."/>
            <person name="Pacheco R."/>
            <person name="Padilla G."/>
            <person name="Ferreira P."/>
            <person name="Barriuso J."/>
            <person name="Kellner H."/>
            <person name="Castanera R."/>
            <person name="Alfaro M."/>
            <person name="Ramirez L."/>
            <person name="Pisabarro A.G."/>
            <person name="Kuo A."/>
            <person name="Tritt A."/>
            <person name="Lipzen A."/>
            <person name="He G."/>
            <person name="Yan M."/>
            <person name="Ng V."/>
            <person name="Cullen D."/>
            <person name="Martin F."/>
            <person name="Rosso M.-N."/>
            <person name="Henrissat B."/>
            <person name="Hibbett D."/>
            <person name="Martinez A.T."/>
            <person name="Grigoriev I.V."/>
        </authorList>
    </citation>
    <scope>NUCLEOTIDE SEQUENCE</scope>
    <source>
        <strain evidence="1">ATCC 90797</strain>
    </source>
</reference>
<name>A0A9P6A6R4_PLEER</name>
<proteinExistence type="predicted"/>
<dbReference type="AlphaFoldDB" id="A0A9P6A6R4"/>
<dbReference type="Proteomes" id="UP000807025">
    <property type="component" value="Unassembled WGS sequence"/>
</dbReference>